<evidence type="ECO:0000313" key="3">
    <source>
        <dbReference type="Proteomes" id="UP000523821"/>
    </source>
</evidence>
<accession>A0A7W9L1T6</accession>
<dbReference type="AlphaFoldDB" id="A0A7W9L1T6"/>
<dbReference type="InterPro" id="IPR044922">
    <property type="entry name" value="DUF2063_N_sf"/>
</dbReference>
<evidence type="ECO:0000259" key="1">
    <source>
        <dbReference type="Pfam" id="PF09836"/>
    </source>
</evidence>
<name>A0A7W9L1T6_9HYPH</name>
<dbReference type="Pfam" id="PF09836">
    <property type="entry name" value="DUF2063"/>
    <property type="match status" value="1"/>
</dbReference>
<reference evidence="2 3" key="1">
    <citation type="submission" date="2020-08" db="EMBL/GenBank/DDBJ databases">
        <title>Genomic Encyclopedia of Type Strains, Phase IV (KMG-IV): sequencing the most valuable type-strain genomes for metagenomic binning, comparative biology and taxonomic classification.</title>
        <authorList>
            <person name="Goeker M."/>
        </authorList>
    </citation>
    <scope>NUCLEOTIDE SEQUENCE [LARGE SCALE GENOMIC DNA]</scope>
    <source>
        <strain evidence="2 3">DSM 16268</strain>
    </source>
</reference>
<gene>
    <name evidence="2" type="ORF">GGQ63_002030</name>
</gene>
<proteinExistence type="predicted"/>
<evidence type="ECO:0000313" key="2">
    <source>
        <dbReference type="EMBL" id="MBB5752976.1"/>
    </source>
</evidence>
<dbReference type="Gene3D" id="1.10.150.690">
    <property type="entry name" value="DUF2063"/>
    <property type="match status" value="1"/>
</dbReference>
<dbReference type="RefSeq" id="WP_183855245.1">
    <property type="nucleotide sequence ID" value="NZ_JACHOO010000003.1"/>
</dbReference>
<protein>
    <recommendedName>
        <fullName evidence="1">Putative DNA-binding domain-containing protein</fullName>
    </recommendedName>
</protein>
<keyword evidence="3" id="KW-1185">Reference proteome</keyword>
<organism evidence="2 3">
    <name type="scientific">Prosthecomicrobium pneumaticum</name>
    <dbReference type="NCBI Taxonomy" id="81895"/>
    <lineage>
        <taxon>Bacteria</taxon>
        <taxon>Pseudomonadati</taxon>
        <taxon>Pseudomonadota</taxon>
        <taxon>Alphaproteobacteria</taxon>
        <taxon>Hyphomicrobiales</taxon>
        <taxon>Kaistiaceae</taxon>
        <taxon>Prosthecomicrobium</taxon>
    </lineage>
</organism>
<dbReference type="Proteomes" id="UP000523821">
    <property type="component" value="Unassembled WGS sequence"/>
</dbReference>
<dbReference type="InterPro" id="IPR018640">
    <property type="entry name" value="DUF2063"/>
</dbReference>
<dbReference type="EMBL" id="JACHOO010000003">
    <property type="protein sequence ID" value="MBB5752976.1"/>
    <property type="molecule type" value="Genomic_DNA"/>
</dbReference>
<comment type="caution">
    <text evidence="2">The sequence shown here is derived from an EMBL/GenBank/DDBJ whole genome shotgun (WGS) entry which is preliminary data.</text>
</comment>
<feature type="domain" description="Putative DNA-binding" evidence="1">
    <location>
        <begin position="6"/>
        <end position="95"/>
    </location>
</feature>
<sequence length="257" mass="26480">MNPVSQGAFAAALLDRGDAVPAGLAGRNGAADPLRLAVYRNNVRVGLARALAARFPVTARLVGDAFFRLMADAYVDDRRPASPLLAAYGDDFPDHVAGFPAAAGLAYLADTARLEAAVSRAYHAADAAPLGLADLAGLAGPELGLARLTPHPAAFLIRSAHPVGSIWRTHQKETVTAPDWRPETVLVVRPDLDVGVHLLPAADAGFAAALLDGTPLGSAAEAALAADPDFDFGRALTGLTTLGAFARAVIPGENDDQ</sequence>